<dbReference type="AlphaFoldDB" id="A0A368ZEA2"/>
<organism evidence="2 3">
    <name type="scientific">Winogradskyella arenosi</name>
    <dbReference type="NCBI Taxonomy" id="533325"/>
    <lineage>
        <taxon>Bacteria</taxon>
        <taxon>Pseudomonadati</taxon>
        <taxon>Bacteroidota</taxon>
        <taxon>Flavobacteriia</taxon>
        <taxon>Flavobacteriales</taxon>
        <taxon>Flavobacteriaceae</taxon>
        <taxon>Winogradskyella</taxon>
    </lineage>
</organism>
<evidence type="ECO:0000313" key="3">
    <source>
        <dbReference type="Proteomes" id="UP000253436"/>
    </source>
</evidence>
<evidence type="ECO:0000313" key="2">
    <source>
        <dbReference type="EMBL" id="RCW91582.1"/>
    </source>
</evidence>
<reference evidence="2 3" key="1">
    <citation type="submission" date="2018-07" db="EMBL/GenBank/DDBJ databases">
        <title>Genomic Encyclopedia of Type Strains, Phase III (KMG-III): the genomes of soil and plant-associated and newly described type strains.</title>
        <authorList>
            <person name="Whitman W."/>
        </authorList>
    </citation>
    <scope>NUCLEOTIDE SEQUENCE [LARGE SCALE GENOMIC DNA]</scope>
    <source>
        <strain evidence="2 3">CECT 7958</strain>
    </source>
</reference>
<evidence type="ECO:0000259" key="1">
    <source>
        <dbReference type="Pfam" id="PF02786"/>
    </source>
</evidence>
<sequence length="50" mass="5936">MRVVRNNKDLEQHFDSAKYEALNAFGDNTMLSEKYIENPKHIEFLYTSNL</sequence>
<dbReference type="Proteomes" id="UP000253436">
    <property type="component" value="Unassembled WGS sequence"/>
</dbReference>
<accession>A0A368ZEA2</accession>
<dbReference type="SUPFAM" id="SSF56059">
    <property type="entry name" value="Glutathione synthetase ATP-binding domain-like"/>
    <property type="match status" value="1"/>
</dbReference>
<dbReference type="Pfam" id="PF02786">
    <property type="entry name" value="CPSase_L_D2"/>
    <property type="match status" value="1"/>
</dbReference>
<dbReference type="GO" id="GO:0005524">
    <property type="term" value="F:ATP binding"/>
    <property type="evidence" value="ECO:0007669"/>
    <property type="project" value="InterPro"/>
</dbReference>
<gene>
    <name evidence="2" type="ORF">DFQ08_103412</name>
</gene>
<proteinExistence type="predicted"/>
<dbReference type="InterPro" id="IPR013815">
    <property type="entry name" value="ATP_grasp_subdomain_1"/>
</dbReference>
<dbReference type="Gene3D" id="3.30.1490.20">
    <property type="entry name" value="ATP-grasp fold, A domain"/>
    <property type="match status" value="1"/>
</dbReference>
<dbReference type="EMBL" id="QPJO01000003">
    <property type="protein sequence ID" value="RCW91582.1"/>
    <property type="molecule type" value="Genomic_DNA"/>
</dbReference>
<keyword evidence="3" id="KW-1185">Reference proteome</keyword>
<feature type="domain" description="Carbamoyl phosphate synthase ATP-binding" evidence="1">
    <location>
        <begin position="1"/>
        <end position="44"/>
    </location>
</feature>
<dbReference type="InterPro" id="IPR005479">
    <property type="entry name" value="CPAse_ATP-bd"/>
</dbReference>
<comment type="caution">
    <text evidence="2">The sequence shown here is derived from an EMBL/GenBank/DDBJ whole genome shotgun (WGS) entry which is preliminary data.</text>
</comment>
<protein>
    <submittedName>
        <fullName evidence="2">Carbamoyl-phosphate synthase L subunit-like protein</fullName>
    </submittedName>
</protein>
<name>A0A368ZEA2_9FLAO</name>